<keyword evidence="1" id="KW-0489">Methyltransferase</keyword>
<dbReference type="Proteomes" id="UP001176940">
    <property type="component" value="Unassembled WGS sequence"/>
</dbReference>
<comment type="caution">
    <text evidence="6">The sequence shown here is derived from an EMBL/GenBank/DDBJ whole genome shotgun (WGS) entry which is preliminary data.</text>
</comment>
<evidence type="ECO:0000256" key="1">
    <source>
        <dbReference type="ARBA" id="ARBA00022603"/>
    </source>
</evidence>
<dbReference type="EMBL" id="CAUEEQ010035160">
    <property type="protein sequence ID" value="CAJ0952551.1"/>
    <property type="molecule type" value="Genomic_DNA"/>
</dbReference>
<evidence type="ECO:0000313" key="7">
    <source>
        <dbReference type="Proteomes" id="UP001176940"/>
    </source>
</evidence>
<dbReference type="InterPro" id="IPR029063">
    <property type="entry name" value="SAM-dependent_MTases_sf"/>
</dbReference>
<dbReference type="InterPro" id="IPR004556">
    <property type="entry name" value="HemK-like"/>
</dbReference>
<organism evidence="6 7">
    <name type="scientific">Ranitomeya imitator</name>
    <name type="common">mimic poison frog</name>
    <dbReference type="NCBI Taxonomy" id="111125"/>
    <lineage>
        <taxon>Eukaryota</taxon>
        <taxon>Metazoa</taxon>
        <taxon>Chordata</taxon>
        <taxon>Craniata</taxon>
        <taxon>Vertebrata</taxon>
        <taxon>Euteleostomi</taxon>
        <taxon>Amphibia</taxon>
        <taxon>Batrachia</taxon>
        <taxon>Anura</taxon>
        <taxon>Neobatrachia</taxon>
        <taxon>Hyloidea</taxon>
        <taxon>Dendrobatidae</taxon>
        <taxon>Dendrobatinae</taxon>
        <taxon>Ranitomeya</taxon>
    </lineage>
</organism>
<keyword evidence="7" id="KW-1185">Reference proteome</keyword>
<dbReference type="InterPro" id="IPR050320">
    <property type="entry name" value="N5-glutamine_MTase"/>
</dbReference>
<dbReference type="PROSITE" id="PS00092">
    <property type="entry name" value="N6_MTASE"/>
    <property type="match status" value="1"/>
</dbReference>
<feature type="compositionally biased region" description="Basic and acidic residues" evidence="4">
    <location>
        <begin position="57"/>
        <end position="137"/>
    </location>
</feature>
<dbReference type="CDD" id="cd02440">
    <property type="entry name" value="AdoMet_MTases"/>
    <property type="match status" value="1"/>
</dbReference>
<keyword evidence="3" id="KW-0949">S-adenosyl-L-methionine</keyword>
<dbReference type="SUPFAM" id="SSF53335">
    <property type="entry name" value="S-adenosyl-L-methionine-dependent methyltransferases"/>
    <property type="match status" value="1"/>
</dbReference>
<sequence>MVVDDEEKANILNTFFSTVFTVENEMLGEIPRNNENPILRVTNLTQEEVRNRLNKIKIDKSPGPDGIHPRVLRELSNKRDKSHHEIRTSKEQRTTKERCKRTKMEELKGERLTAETRTEQARAIHPSPERSRRERSIRAQNGAGASDPSEPRTEQARAIHPSPERSRRERSIRAQNGAGASDPSEPKTEQARAIQPSPERSRRERSIRAQNGAGASDPSEPRTEQPRAIHPSPERSSRERSIRAQNGAGASDPSEPRTEQARAIHPSPERSRRERSSRAKSSRERSIRAQNGAGTNERAIRAQSEQVRASHPSPEWSRPERSIRAQNGAARKQKRTTMVMRRKETEPLGTNVLVLRFLEIPEVVMQPLLRQFLAKVAHIPVPCRRMGATGMTAGKLASYWEKVFHQHGIPEPEDSSQILIAHALGAKTMHSIGSCAARSPVSADQLLLVEKMAQQRLKRVPVQYIIGEWDFLDMTLEMRPPVLIPRPETEELVGLVVADCEELHRSAEDSILEVGCGSGAVSLALLRRIPQINPRAAVSLTRDNAVRLGLQHRLHLLQHDVLTDPIERLLDLGAVSAVVSNPPYICTEDMSQLEPEILRYEDHSALHGGLDGMDVMKGILRLAPLMLKDGGDVYLEGDPRHPEMVQKWLEDHPEGRLQLLNIVKDFCGK</sequence>
<dbReference type="Gene3D" id="1.10.8.10">
    <property type="entry name" value="DNA helicase RuvA subunit, C-terminal domain"/>
    <property type="match status" value="1"/>
</dbReference>
<feature type="compositionally biased region" description="Basic and acidic residues" evidence="4">
    <location>
        <begin position="254"/>
        <end position="287"/>
    </location>
</feature>
<accession>A0ABN9LWD0</accession>
<feature type="region of interest" description="Disordered" evidence="4">
    <location>
        <begin position="57"/>
        <end position="337"/>
    </location>
</feature>
<feature type="compositionally biased region" description="Basic and acidic residues" evidence="4">
    <location>
        <begin position="219"/>
        <end position="242"/>
    </location>
</feature>
<protein>
    <recommendedName>
        <fullName evidence="5">Release factor glutamine methyltransferase N-terminal domain-containing protein</fullName>
    </recommendedName>
</protein>
<name>A0ABN9LWD0_9NEOB</name>
<dbReference type="InterPro" id="IPR040758">
    <property type="entry name" value="PrmC_N"/>
</dbReference>
<feature type="domain" description="Release factor glutamine methyltransferase N-terminal" evidence="5">
    <location>
        <begin position="398"/>
        <end position="467"/>
    </location>
</feature>
<evidence type="ECO:0000256" key="3">
    <source>
        <dbReference type="ARBA" id="ARBA00022691"/>
    </source>
</evidence>
<dbReference type="NCBIfam" id="TIGR00536">
    <property type="entry name" value="hemK_fam"/>
    <property type="match status" value="1"/>
</dbReference>
<dbReference type="InterPro" id="IPR002052">
    <property type="entry name" value="DNA_methylase_N6_adenine_CS"/>
</dbReference>
<gene>
    <name evidence="6" type="ORF">RIMI_LOCUS13927130</name>
</gene>
<keyword evidence="2" id="KW-0808">Transferase</keyword>
<evidence type="ECO:0000313" key="6">
    <source>
        <dbReference type="EMBL" id="CAJ0952551.1"/>
    </source>
</evidence>
<evidence type="ECO:0000259" key="5">
    <source>
        <dbReference type="Pfam" id="PF17827"/>
    </source>
</evidence>
<dbReference type="Gene3D" id="3.40.50.150">
    <property type="entry name" value="Vaccinia Virus protein VP39"/>
    <property type="match status" value="1"/>
</dbReference>
<dbReference type="Pfam" id="PF17827">
    <property type="entry name" value="PrmC_N"/>
    <property type="match status" value="1"/>
</dbReference>
<dbReference type="PANTHER" id="PTHR18895">
    <property type="entry name" value="HEMK METHYLTRANSFERASE"/>
    <property type="match status" value="1"/>
</dbReference>
<proteinExistence type="predicted"/>
<dbReference type="PANTHER" id="PTHR18895:SF74">
    <property type="entry name" value="MTRF1L RELEASE FACTOR GLUTAMINE METHYLTRANSFERASE"/>
    <property type="match status" value="1"/>
</dbReference>
<feature type="compositionally biased region" description="Basic and acidic residues" evidence="4">
    <location>
        <begin position="149"/>
        <end position="172"/>
    </location>
</feature>
<evidence type="ECO:0000256" key="4">
    <source>
        <dbReference type="SAM" id="MobiDB-lite"/>
    </source>
</evidence>
<evidence type="ECO:0000256" key="2">
    <source>
        <dbReference type="ARBA" id="ARBA00022679"/>
    </source>
</evidence>
<reference evidence="6" key="1">
    <citation type="submission" date="2023-07" db="EMBL/GenBank/DDBJ databases">
        <authorList>
            <person name="Stuckert A."/>
        </authorList>
    </citation>
    <scope>NUCLEOTIDE SEQUENCE</scope>
</reference>